<name>A0A5C5VG67_9BACT</name>
<dbReference type="RefSeq" id="WP_197531238.1">
    <property type="nucleotide sequence ID" value="NZ_SIHJ01000001.1"/>
</dbReference>
<gene>
    <name evidence="2" type="ORF">KOR34_15710</name>
</gene>
<accession>A0A5C5VG67</accession>
<evidence type="ECO:0000313" key="3">
    <source>
        <dbReference type="Proteomes" id="UP000316714"/>
    </source>
</evidence>
<keyword evidence="3" id="KW-1185">Reference proteome</keyword>
<organism evidence="2 3">
    <name type="scientific">Posidoniimonas corsicana</name>
    <dbReference type="NCBI Taxonomy" id="1938618"/>
    <lineage>
        <taxon>Bacteria</taxon>
        <taxon>Pseudomonadati</taxon>
        <taxon>Planctomycetota</taxon>
        <taxon>Planctomycetia</taxon>
        <taxon>Pirellulales</taxon>
        <taxon>Lacipirellulaceae</taxon>
        <taxon>Posidoniimonas</taxon>
    </lineage>
</organism>
<comment type="caution">
    <text evidence="2">The sequence shown here is derived from an EMBL/GenBank/DDBJ whole genome shotgun (WGS) entry which is preliminary data.</text>
</comment>
<evidence type="ECO:0000313" key="2">
    <source>
        <dbReference type="EMBL" id="TWT36632.1"/>
    </source>
</evidence>
<proteinExistence type="predicted"/>
<dbReference type="Proteomes" id="UP000316714">
    <property type="component" value="Unassembled WGS sequence"/>
</dbReference>
<reference evidence="2 3" key="1">
    <citation type="submission" date="2019-02" db="EMBL/GenBank/DDBJ databases">
        <title>Deep-cultivation of Planctomycetes and their phenomic and genomic characterization uncovers novel biology.</title>
        <authorList>
            <person name="Wiegand S."/>
            <person name="Jogler M."/>
            <person name="Boedeker C."/>
            <person name="Pinto D."/>
            <person name="Vollmers J."/>
            <person name="Rivas-Marin E."/>
            <person name="Kohn T."/>
            <person name="Peeters S.H."/>
            <person name="Heuer A."/>
            <person name="Rast P."/>
            <person name="Oberbeckmann S."/>
            <person name="Bunk B."/>
            <person name="Jeske O."/>
            <person name="Meyerdierks A."/>
            <person name="Storesund J.E."/>
            <person name="Kallscheuer N."/>
            <person name="Luecker S."/>
            <person name="Lage O.M."/>
            <person name="Pohl T."/>
            <person name="Merkel B.J."/>
            <person name="Hornburger P."/>
            <person name="Mueller R.-W."/>
            <person name="Bruemmer F."/>
            <person name="Labrenz M."/>
            <person name="Spormann A.M."/>
            <person name="Op Den Camp H."/>
            <person name="Overmann J."/>
            <person name="Amann R."/>
            <person name="Jetten M.S.M."/>
            <person name="Mascher T."/>
            <person name="Medema M.H."/>
            <person name="Devos D.P."/>
            <person name="Kaster A.-K."/>
            <person name="Ovreas L."/>
            <person name="Rohde M."/>
            <person name="Galperin M.Y."/>
            <person name="Jogler C."/>
        </authorList>
    </citation>
    <scope>NUCLEOTIDE SEQUENCE [LARGE SCALE GENOMIC DNA]</scope>
    <source>
        <strain evidence="2 3">KOR34</strain>
    </source>
</reference>
<sequence length="112" mass="11782">MARDKQHNPDPNENASRIVAESVGDSDALPADAEAAWQEWSAQIQNVDERGMTLLRAAFEAGHDAAAQGAAASLGRAGGLKGGKARAESLSATKRSEIARKAAAARWNTDNR</sequence>
<feature type="compositionally biased region" description="Low complexity" evidence="1">
    <location>
        <begin position="65"/>
        <end position="75"/>
    </location>
</feature>
<feature type="compositionally biased region" description="Basic and acidic residues" evidence="1">
    <location>
        <begin position="1"/>
        <end position="10"/>
    </location>
</feature>
<feature type="region of interest" description="Disordered" evidence="1">
    <location>
        <begin position="65"/>
        <end position="94"/>
    </location>
</feature>
<protein>
    <submittedName>
        <fullName evidence="2">Uncharacterized protein</fullName>
    </submittedName>
</protein>
<feature type="region of interest" description="Disordered" evidence="1">
    <location>
        <begin position="1"/>
        <end position="29"/>
    </location>
</feature>
<evidence type="ECO:0000256" key="1">
    <source>
        <dbReference type="SAM" id="MobiDB-lite"/>
    </source>
</evidence>
<dbReference type="EMBL" id="SIHJ01000001">
    <property type="protein sequence ID" value="TWT36632.1"/>
    <property type="molecule type" value="Genomic_DNA"/>
</dbReference>
<dbReference type="AlphaFoldDB" id="A0A5C5VG67"/>